<proteinExistence type="predicted"/>
<protein>
    <submittedName>
        <fullName evidence="1">Uncharacterized protein</fullName>
    </submittedName>
</protein>
<dbReference type="AlphaFoldDB" id="A0AAV4N745"/>
<sequence>MDTEQKKLKSSLKDVNTTINSYGEENDVALVKKNSVSQLIFKSTNASKCIEEHLKKIPTSTILNITNEKEISLIHATTLKEKQKKKNKSKTNLSIEKHPDFLNMKEKIVDLKEINSKVNESIHCHLTEVKESSNVQNAVTRKTPKQKSRKRSNINKILLKTNESSSSDMEQTFQDINTEVIKTSSIKCVEKNEMPHDINSLLAAEKSHKKN</sequence>
<dbReference type="Proteomes" id="UP001054945">
    <property type="component" value="Unassembled WGS sequence"/>
</dbReference>
<evidence type="ECO:0000313" key="2">
    <source>
        <dbReference type="Proteomes" id="UP001054945"/>
    </source>
</evidence>
<dbReference type="EMBL" id="BPLR01003054">
    <property type="protein sequence ID" value="GIX80677.1"/>
    <property type="molecule type" value="Genomic_DNA"/>
</dbReference>
<name>A0AAV4N745_CAEEX</name>
<organism evidence="1 2">
    <name type="scientific">Caerostris extrusa</name>
    <name type="common">Bark spider</name>
    <name type="synonym">Caerostris bankana</name>
    <dbReference type="NCBI Taxonomy" id="172846"/>
    <lineage>
        <taxon>Eukaryota</taxon>
        <taxon>Metazoa</taxon>
        <taxon>Ecdysozoa</taxon>
        <taxon>Arthropoda</taxon>
        <taxon>Chelicerata</taxon>
        <taxon>Arachnida</taxon>
        <taxon>Araneae</taxon>
        <taxon>Araneomorphae</taxon>
        <taxon>Entelegynae</taxon>
        <taxon>Araneoidea</taxon>
        <taxon>Araneidae</taxon>
        <taxon>Caerostris</taxon>
    </lineage>
</organism>
<evidence type="ECO:0000313" key="1">
    <source>
        <dbReference type="EMBL" id="GIX80677.1"/>
    </source>
</evidence>
<reference evidence="1 2" key="1">
    <citation type="submission" date="2021-06" db="EMBL/GenBank/DDBJ databases">
        <title>Caerostris extrusa draft genome.</title>
        <authorList>
            <person name="Kono N."/>
            <person name="Arakawa K."/>
        </authorList>
    </citation>
    <scope>NUCLEOTIDE SEQUENCE [LARGE SCALE GENOMIC DNA]</scope>
</reference>
<comment type="caution">
    <text evidence="1">The sequence shown here is derived from an EMBL/GenBank/DDBJ whole genome shotgun (WGS) entry which is preliminary data.</text>
</comment>
<keyword evidence="2" id="KW-1185">Reference proteome</keyword>
<accession>A0AAV4N745</accession>
<gene>
    <name evidence="1" type="ORF">CEXT_274211</name>
</gene>